<dbReference type="PANTHER" id="PTHR38797:SF4">
    <property type="entry name" value="NUCLEAR PORE COMPLEX PROTEIN NUP85"/>
    <property type="match status" value="1"/>
</dbReference>
<evidence type="ECO:0000256" key="1">
    <source>
        <dbReference type="SAM" id="MobiDB-lite"/>
    </source>
</evidence>
<keyword evidence="3" id="KW-1185">Reference proteome</keyword>
<dbReference type="Pfam" id="PF12311">
    <property type="entry name" value="DUF3632"/>
    <property type="match status" value="1"/>
</dbReference>
<organism evidence="2 3">
    <name type="scientific">Apiospora arundinis</name>
    <dbReference type="NCBI Taxonomy" id="335852"/>
    <lineage>
        <taxon>Eukaryota</taxon>
        <taxon>Fungi</taxon>
        <taxon>Dikarya</taxon>
        <taxon>Ascomycota</taxon>
        <taxon>Pezizomycotina</taxon>
        <taxon>Sordariomycetes</taxon>
        <taxon>Xylariomycetidae</taxon>
        <taxon>Amphisphaeriales</taxon>
        <taxon>Apiosporaceae</taxon>
        <taxon>Apiospora</taxon>
    </lineage>
</organism>
<feature type="compositionally biased region" description="Acidic residues" evidence="1">
    <location>
        <begin position="205"/>
        <end position="235"/>
    </location>
</feature>
<dbReference type="EMBL" id="JAPCWZ010000005">
    <property type="protein sequence ID" value="KAK8863408.1"/>
    <property type="molecule type" value="Genomic_DNA"/>
</dbReference>
<gene>
    <name evidence="2" type="ORF">PGQ11_009643</name>
</gene>
<comment type="caution">
    <text evidence="2">The sequence shown here is derived from an EMBL/GenBank/DDBJ whole genome shotgun (WGS) entry which is preliminary data.</text>
</comment>
<sequence length="332" mass="37233">MSAHTEPTIDSWVAGQKQVSRPLSDKHLAAFKDLFSGTAKTPDEISEVASRIAEPCLKPFSESPITGLWHTIQDAVEKLPSQNDKLAALVVSLQRLPDGKGVLGPDPWFSDLPEFDNHWTEWVAMSFSDLKESNPDRQANRQAWVNQNAFMAKITAQAGGVEKLREERQRGGVCLRMALERTPWDQDSPTYQAPDGPMEDAMTFSDDENNDDGEDGGEEEEEEDEEGEEEEETDPNAEITVLDALVPAAAQWILNCPRELYEKAAAGGEMDSEYDHNGTNFGTKKGWSLDRWAYWRKRFEEISNMEQLEDSTRRIAKEAMDKMDATSKEASA</sequence>
<dbReference type="PANTHER" id="PTHR38797">
    <property type="entry name" value="NUCLEAR PORE COMPLEX PROTEIN NUP85-RELATED"/>
    <property type="match status" value="1"/>
</dbReference>
<evidence type="ECO:0000313" key="2">
    <source>
        <dbReference type="EMBL" id="KAK8863408.1"/>
    </source>
</evidence>
<reference evidence="2 3" key="1">
    <citation type="journal article" date="2024" name="IMA Fungus">
        <title>Apiospora arundinis, a panoply of carbohydrate-active enzymes and secondary metabolites.</title>
        <authorList>
            <person name="Sorensen T."/>
            <person name="Petersen C."/>
            <person name="Muurmann A.T."/>
            <person name="Christiansen J.V."/>
            <person name="Brundto M.L."/>
            <person name="Overgaard C.K."/>
            <person name="Boysen A.T."/>
            <person name="Wollenberg R.D."/>
            <person name="Larsen T.O."/>
            <person name="Sorensen J.L."/>
            <person name="Nielsen K.L."/>
            <person name="Sondergaard T.E."/>
        </authorList>
    </citation>
    <scope>NUCLEOTIDE SEQUENCE [LARGE SCALE GENOMIC DNA]</scope>
    <source>
        <strain evidence="2 3">AAU 773</strain>
    </source>
</reference>
<protein>
    <submittedName>
        <fullName evidence="2">Uncharacterized protein</fullName>
    </submittedName>
</protein>
<accession>A0ABR2IKL1</accession>
<dbReference type="InterPro" id="IPR053204">
    <property type="entry name" value="Oxopyrrolidines_Biosynth-assoc"/>
</dbReference>
<feature type="region of interest" description="Disordered" evidence="1">
    <location>
        <begin position="180"/>
        <end position="236"/>
    </location>
</feature>
<dbReference type="InterPro" id="IPR022085">
    <property type="entry name" value="OpdG"/>
</dbReference>
<evidence type="ECO:0000313" key="3">
    <source>
        <dbReference type="Proteomes" id="UP001390339"/>
    </source>
</evidence>
<dbReference type="Proteomes" id="UP001390339">
    <property type="component" value="Unassembled WGS sequence"/>
</dbReference>
<proteinExistence type="predicted"/>
<name>A0ABR2IKL1_9PEZI</name>